<gene>
    <name evidence="11" type="ORF">B0J11DRAFT_583732</name>
</gene>
<keyword evidence="8" id="KW-0862">Zinc</keyword>
<keyword evidence="6" id="KW-0863">Zinc-finger</keyword>
<sequence>MTPECLVCADEEGEGTPLLALACGRHHVCMDPESKCLADAFTKAMDNEQLYPVKCCDQILLIDDYQEYIPDLIPFELYMAFKEKELEYATQAKYRVYCGNTGCAQFLHRQNYSTSDTVSYAKCDRCDKHTCTKCKNLLHEQKCEDNELGPALAAHNCDITESEKQFRDAAKEHGYQVCDGCGGTVELKEACNHMTCTCGYSFCYICGKAWEGVHACPLYGPVAYDEEGYNQEGFHRDTGLNRAGQTRQQVEADLNDDDNDDDNNNDDEFDGDPLAIFHQGDLEALGIDAEARRMMLNLPEDQLEETLQQIQIEAMDRGMVLRRAGEESDDEPGAEEDDGAEDQGSNNGDENPTGIEVEEGNAQANEEGQETRGDTEVLEERLRDSILVESVVRGEGGENKDSLKDFQSENDRESIGNHDDNGEPAPGPTRPNS</sequence>
<dbReference type="GO" id="GO:0008270">
    <property type="term" value="F:zinc ion binding"/>
    <property type="evidence" value="ECO:0007669"/>
    <property type="project" value="UniProtKB-KW"/>
</dbReference>
<keyword evidence="3" id="KW-0808">Transferase</keyword>
<feature type="region of interest" description="Disordered" evidence="9">
    <location>
        <begin position="324"/>
        <end position="433"/>
    </location>
</feature>
<dbReference type="Gene3D" id="1.20.120.1750">
    <property type="match status" value="1"/>
</dbReference>
<keyword evidence="5" id="KW-0677">Repeat</keyword>
<dbReference type="CDD" id="cd20335">
    <property type="entry name" value="BRcat_RBR"/>
    <property type="match status" value="1"/>
</dbReference>
<dbReference type="SUPFAM" id="SSF57850">
    <property type="entry name" value="RING/U-box"/>
    <property type="match status" value="1"/>
</dbReference>
<keyword evidence="7" id="KW-0833">Ubl conjugation pathway</keyword>
<evidence type="ECO:0000256" key="4">
    <source>
        <dbReference type="ARBA" id="ARBA00022723"/>
    </source>
</evidence>
<dbReference type="CDD" id="cd22584">
    <property type="entry name" value="Rcat_RBR_unk"/>
    <property type="match status" value="1"/>
</dbReference>
<dbReference type="OrthoDB" id="10009520at2759"/>
<dbReference type="Pfam" id="PF01485">
    <property type="entry name" value="IBR"/>
    <property type="match status" value="2"/>
</dbReference>
<evidence type="ECO:0000313" key="11">
    <source>
        <dbReference type="EMBL" id="KAH7117033.1"/>
    </source>
</evidence>
<evidence type="ECO:0000313" key="12">
    <source>
        <dbReference type="Proteomes" id="UP000700596"/>
    </source>
</evidence>
<keyword evidence="12" id="KW-1185">Reference proteome</keyword>
<evidence type="ECO:0000256" key="8">
    <source>
        <dbReference type="ARBA" id="ARBA00022833"/>
    </source>
</evidence>
<evidence type="ECO:0000256" key="1">
    <source>
        <dbReference type="ARBA" id="ARBA00001798"/>
    </source>
</evidence>
<comment type="catalytic activity">
    <reaction evidence="1">
        <text>[E2 ubiquitin-conjugating enzyme]-S-ubiquitinyl-L-cysteine + [acceptor protein]-L-lysine = [E2 ubiquitin-conjugating enzyme]-L-cysteine + [acceptor protein]-N(6)-ubiquitinyl-L-lysine.</text>
        <dbReference type="EC" id="2.3.2.31"/>
    </reaction>
</comment>
<evidence type="ECO:0000259" key="10">
    <source>
        <dbReference type="PROSITE" id="PS51873"/>
    </source>
</evidence>
<feature type="compositionally biased region" description="Acidic residues" evidence="9">
    <location>
        <begin position="327"/>
        <end position="341"/>
    </location>
</feature>
<feature type="compositionally biased region" description="Acidic residues" evidence="9">
    <location>
        <begin position="253"/>
        <end position="271"/>
    </location>
</feature>
<dbReference type="AlphaFoldDB" id="A0A9P9ICZ7"/>
<feature type="region of interest" description="Disordered" evidence="9">
    <location>
        <begin position="253"/>
        <end position="275"/>
    </location>
</feature>
<dbReference type="EMBL" id="JAGMWT010000014">
    <property type="protein sequence ID" value="KAH7117033.1"/>
    <property type="molecule type" value="Genomic_DNA"/>
</dbReference>
<evidence type="ECO:0000256" key="5">
    <source>
        <dbReference type="ARBA" id="ARBA00022737"/>
    </source>
</evidence>
<dbReference type="PROSITE" id="PS51873">
    <property type="entry name" value="TRIAD"/>
    <property type="match status" value="1"/>
</dbReference>
<name>A0A9P9ICZ7_9PLEO</name>
<evidence type="ECO:0000256" key="2">
    <source>
        <dbReference type="ARBA" id="ARBA00012251"/>
    </source>
</evidence>
<dbReference type="InterPro" id="IPR031127">
    <property type="entry name" value="E3_UB_ligase_RBR"/>
</dbReference>
<feature type="compositionally biased region" description="Basic and acidic residues" evidence="9">
    <location>
        <begin position="369"/>
        <end position="386"/>
    </location>
</feature>
<proteinExistence type="predicted"/>
<dbReference type="GO" id="GO:0061630">
    <property type="term" value="F:ubiquitin protein ligase activity"/>
    <property type="evidence" value="ECO:0007669"/>
    <property type="project" value="UniProtKB-EC"/>
</dbReference>
<dbReference type="EC" id="2.3.2.31" evidence="2"/>
<dbReference type="InterPro" id="IPR044066">
    <property type="entry name" value="TRIAD_supradom"/>
</dbReference>
<feature type="compositionally biased region" description="Basic and acidic residues" evidence="9">
    <location>
        <begin position="395"/>
        <end position="421"/>
    </location>
</feature>
<comment type="caution">
    <text evidence="11">The sequence shown here is derived from an EMBL/GenBank/DDBJ whole genome shotgun (WGS) entry which is preliminary data.</text>
</comment>
<reference evidence="11" key="1">
    <citation type="journal article" date="2021" name="Nat. Commun.">
        <title>Genetic determinants of endophytism in the Arabidopsis root mycobiome.</title>
        <authorList>
            <person name="Mesny F."/>
            <person name="Miyauchi S."/>
            <person name="Thiergart T."/>
            <person name="Pickel B."/>
            <person name="Atanasova L."/>
            <person name="Karlsson M."/>
            <person name="Huettel B."/>
            <person name="Barry K.W."/>
            <person name="Haridas S."/>
            <person name="Chen C."/>
            <person name="Bauer D."/>
            <person name="Andreopoulos W."/>
            <person name="Pangilinan J."/>
            <person name="LaButti K."/>
            <person name="Riley R."/>
            <person name="Lipzen A."/>
            <person name="Clum A."/>
            <person name="Drula E."/>
            <person name="Henrissat B."/>
            <person name="Kohler A."/>
            <person name="Grigoriev I.V."/>
            <person name="Martin F.M."/>
            <person name="Hacquard S."/>
        </authorList>
    </citation>
    <scope>NUCLEOTIDE SEQUENCE</scope>
    <source>
        <strain evidence="11">MPI-CAGE-CH-0243</strain>
    </source>
</reference>
<feature type="domain" description="RING-type" evidence="10">
    <location>
        <begin position="1"/>
        <end position="226"/>
    </location>
</feature>
<organism evidence="11 12">
    <name type="scientific">Dendryphion nanum</name>
    <dbReference type="NCBI Taxonomy" id="256645"/>
    <lineage>
        <taxon>Eukaryota</taxon>
        <taxon>Fungi</taxon>
        <taxon>Dikarya</taxon>
        <taxon>Ascomycota</taxon>
        <taxon>Pezizomycotina</taxon>
        <taxon>Dothideomycetes</taxon>
        <taxon>Pleosporomycetidae</taxon>
        <taxon>Pleosporales</taxon>
        <taxon>Torulaceae</taxon>
        <taxon>Dendryphion</taxon>
    </lineage>
</organism>
<dbReference type="Proteomes" id="UP000700596">
    <property type="component" value="Unassembled WGS sequence"/>
</dbReference>
<accession>A0A9P9ICZ7</accession>
<protein>
    <recommendedName>
        <fullName evidence="2">RBR-type E3 ubiquitin transferase</fullName>
        <ecNumber evidence="2">2.3.2.31</ecNumber>
    </recommendedName>
</protein>
<evidence type="ECO:0000256" key="3">
    <source>
        <dbReference type="ARBA" id="ARBA00022679"/>
    </source>
</evidence>
<dbReference type="GO" id="GO:0016567">
    <property type="term" value="P:protein ubiquitination"/>
    <property type="evidence" value="ECO:0007669"/>
    <property type="project" value="InterPro"/>
</dbReference>
<evidence type="ECO:0000256" key="7">
    <source>
        <dbReference type="ARBA" id="ARBA00022786"/>
    </source>
</evidence>
<evidence type="ECO:0000256" key="9">
    <source>
        <dbReference type="SAM" id="MobiDB-lite"/>
    </source>
</evidence>
<evidence type="ECO:0000256" key="6">
    <source>
        <dbReference type="ARBA" id="ARBA00022771"/>
    </source>
</evidence>
<dbReference type="InterPro" id="IPR002867">
    <property type="entry name" value="IBR_dom"/>
</dbReference>
<keyword evidence="4" id="KW-0479">Metal-binding</keyword>
<dbReference type="PANTHER" id="PTHR11685">
    <property type="entry name" value="RBR FAMILY RING FINGER AND IBR DOMAIN-CONTAINING"/>
    <property type="match status" value="1"/>
</dbReference>